<evidence type="ECO:0000313" key="3">
    <source>
        <dbReference type="Proteomes" id="UP000564806"/>
    </source>
</evidence>
<keyword evidence="3" id="KW-1185">Reference proteome</keyword>
<accession>A0A850EZA1</accession>
<evidence type="ECO:0000256" key="1">
    <source>
        <dbReference type="SAM" id="SignalP"/>
    </source>
</evidence>
<dbReference type="EMBL" id="JABWCS010000221">
    <property type="protein sequence ID" value="NUU64272.1"/>
    <property type="molecule type" value="Genomic_DNA"/>
</dbReference>
<dbReference type="Pfam" id="PF13540">
    <property type="entry name" value="RCC1_2"/>
    <property type="match status" value="1"/>
</dbReference>
<dbReference type="Proteomes" id="UP000564806">
    <property type="component" value="Unassembled WGS sequence"/>
</dbReference>
<evidence type="ECO:0008006" key="4">
    <source>
        <dbReference type="Google" id="ProtNLM"/>
    </source>
</evidence>
<gene>
    <name evidence="2" type="ORF">HPT30_28360</name>
</gene>
<protein>
    <recommendedName>
        <fullName evidence="4">RCC1 repeat-containing protein</fullName>
    </recommendedName>
</protein>
<proteinExistence type="predicted"/>
<name>A0A850EZA1_9BACL</name>
<dbReference type="RefSeq" id="WP_175374602.1">
    <property type="nucleotide sequence ID" value="NZ_JABWCS010000221.1"/>
</dbReference>
<sequence length="99" mass="10434">MKLSRSKFLMLSVVLCVALVWVSIPQAAGAAEVPSTAKLSNIKKVITSPGFWGGNSFALGQDGTVWAWGSNVYGQFGNGVASPEGWTITPHRLGMELPG</sequence>
<dbReference type="AlphaFoldDB" id="A0A850EZA1"/>
<evidence type="ECO:0000313" key="2">
    <source>
        <dbReference type="EMBL" id="NUU64272.1"/>
    </source>
</evidence>
<organism evidence="2 3">
    <name type="scientific">Paenibacillus agri</name>
    <dbReference type="NCBI Taxonomy" id="2744309"/>
    <lineage>
        <taxon>Bacteria</taxon>
        <taxon>Bacillati</taxon>
        <taxon>Bacillota</taxon>
        <taxon>Bacilli</taxon>
        <taxon>Bacillales</taxon>
        <taxon>Paenibacillaceae</taxon>
        <taxon>Paenibacillus</taxon>
    </lineage>
</organism>
<feature type="chain" id="PRO_5032849986" description="RCC1 repeat-containing protein" evidence="1">
    <location>
        <begin position="31"/>
        <end position="99"/>
    </location>
</feature>
<dbReference type="SUPFAM" id="SSF50985">
    <property type="entry name" value="RCC1/BLIP-II"/>
    <property type="match status" value="1"/>
</dbReference>
<feature type="signal peptide" evidence="1">
    <location>
        <begin position="1"/>
        <end position="30"/>
    </location>
</feature>
<comment type="caution">
    <text evidence="2">The sequence shown here is derived from an EMBL/GenBank/DDBJ whole genome shotgun (WGS) entry which is preliminary data.</text>
</comment>
<dbReference type="InterPro" id="IPR009091">
    <property type="entry name" value="RCC1/BLIP-II"/>
</dbReference>
<keyword evidence="1" id="KW-0732">Signal</keyword>
<reference evidence="2" key="1">
    <citation type="submission" date="2020-06" db="EMBL/GenBank/DDBJ databases">
        <title>Paenibacillus sp. nov., isolated from soil.</title>
        <authorList>
            <person name="Seo Y.L."/>
        </authorList>
    </citation>
    <scope>NUCLEOTIDE SEQUENCE [LARGE SCALE GENOMIC DNA]</scope>
    <source>
        <strain evidence="2">JW14</strain>
    </source>
</reference>
<dbReference type="Gene3D" id="2.130.10.30">
    <property type="entry name" value="Regulator of chromosome condensation 1/beta-lactamase-inhibitor protein II"/>
    <property type="match status" value="1"/>
</dbReference>